<keyword evidence="3" id="KW-0479">Metal-binding</keyword>
<keyword evidence="4" id="KW-0472">Membrane</keyword>
<dbReference type="EMBL" id="AP023086">
    <property type="protein sequence ID" value="BCD97532.1"/>
    <property type="molecule type" value="Genomic_DNA"/>
</dbReference>
<dbReference type="GO" id="GO:0055085">
    <property type="term" value="P:transmembrane transport"/>
    <property type="evidence" value="ECO:0007669"/>
    <property type="project" value="InterPro"/>
</dbReference>
<dbReference type="AlphaFoldDB" id="A0AAN2BK10"/>
<evidence type="ECO:0000256" key="4">
    <source>
        <dbReference type="SAM" id="Phobius"/>
    </source>
</evidence>
<evidence type="ECO:0000313" key="6">
    <source>
        <dbReference type="Proteomes" id="UP001320119"/>
    </source>
</evidence>
<feature type="binding site" evidence="2">
    <location>
        <position position="176"/>
    </location>
    <ligand>
        <name>substrate</name>
    </ligand>
</feature>
<organism evidence="5 6">
    <name type="scientific">Marinagarivorans cellulosilyticus</name>
    <dbReference type="NCBI Taxonomy" id="2721545"/>
    <lineage>
        <taxon>Bacteria</taxon>
        <taxon>Pseudomonadati</taxon>
        <taxon>Pseudomonadota</taxon>
        <taxon>Gammaproteobacteria</taxon>
        <taxon>Cellvibrionales</taxon>
        <taxon>Cellvibrionaceae</taxon>
        <taxon>Marinagarivorans</taxon>
    </lineage>
</organism>
<dbReference type="RefSeq" id="WP_236986999.1">
    <property type="nucleotide sequence ID" value="NZ_AP023086.1"/>
</dbReference>
<dbReference type="InterPro" id="IPR026289">
    <property type="entry name" value="SBP_TakP-like"/>
</dbReference>
<evidence type="ECO:0000256" key="2">
    <source>
        <dbReference type="PIRSR" id="PIRSR039026-1"/>
    </source>
</evidence>
<keyword evidence="4" id="KW-1133">Transmembrane helix</keyword>
<dbReference type="Gene3D" id="3.40.190.10">
    <property type="entry name" value="Periplasmic binding protein-like II"/>
    <property type="match status" value="1"/>
</dbReference>
<reference evidence="5 6" key="1">
    <citation type="journal article" date="2022" name="IScience">
        <title>An ultrasensitive nanofiber-based assay for enzymatic hydrolysis and deep-sea microbial degradation of cellulose.</title>
        <authorList>
            <person name="Tsudome M."/>
            <person name="Tachioka M."/>
            <person name="Miyazaki M."/>
            <person name="Uchimura K."/>
            <person name="Tsuda M."/>
            <person name="Takaki Y."/>
            <person name="Deguchi S."/>
        </authorList>
    </citation>
    <scope>NUCLEOTIDE SEQUENCE [LARGE SCALE GENOMIC DNA]</scope>
    <source>
        <strain evidence="5 6">GE09</strain>
    </source>
</reference>
<dbReference type="CDD" id="cd13604">
    <property type="entry name" value="PBP2_TRAP_ketoacid_lactate_like"/>
    <property type="match status" value="1"/>
</dbReference>
<keyword evidence="1" id="KW-0732">Signal</keyword>
<dbReference type="KEGG" id="marq:MARGE09_P1733"/>
<dbReference type="GO" id="GO:0046872">
    <property type="term" value="F:metal ion binding"/>
    <property type="evidence" value="ECO:0007669"/>
    <property type="project" value="UniProtKB-KW"/>
</dbReference>
<dbReference type="GO" id="GO:0031317">
    <property type="term" value="C:tripartite ATP-independent periplasmic transporter complex"/>
    <property type="evidence" value="ECO:0007669"/>
    <property type="project" value="InterPro"/>
</dbReference>
<dbReference type="Pfam" id="PF03480">
    <property type="entry name" value="DctP"/>
    <property type="match status" value="1"/>
</dbReference>
<gene>
    <name evidence="5" type="ORF">MARGE09_P1733</name>
</gene>
<accession>A0AAN2BK10</accession>
<feature type="binding site" evidence="3">
    <location>
        <position position="234"/>
    </location>
    <ligand>
        <name>substrate</name>
    </ligand>
</feature>
<feature type="transmembrane region" description="Helical" evidence="4">
    <location>
        <begin position="7"/>
        <end position="30"/>
    </location>
</feature>
<keyword evidence="4" id="KW-0812">Transmembrane</keyword>
<feature type="binding site" evidence="2">
    <location>
        <position position="197"/>
    </location>
    <ligand>
        <name>substrate</name>
    </ligand>
</feature>
<evidence type="ECO:0000256" key="3">
    <source>
        <dbReference type="PIRSR" id="PIRSR039026-2"/>
    </source>
</evidence>
<proteinExistence type="predicted"/>
<dbReference type="PANTHER" id="PTHR33376:SF5">
    <property type="entry name" value="EXTRACYTOPLASMIC SOLUTE RECEPTOR PROTEIN"/>
    <property type="match status" value="1"/>
</dbReference>
<dbReference type="InterPro" id="IPR018389">
    <property type="entry name" value="DctP_fam"/>
</dbReference>
<feature type="binding site" evidence="3">
    <location>
        <position position="260"/>
    </location>
    <ligand>
        <name>substrate</name>
    </ligand>
</feature>
<protein>
    <recommendedName>
        <fullName evidence="7">ABC transporter substrate-binding protein</fullName>
    </recommendedName>
</protein>
<evidence type="ECO:0008006" key="7">
    <source>
        <dbReference type="Google" id="ProtNLM"/>
    </source>
</evidence>
<name>A0AAN2BK10_9GAMM</name>
<sequence>MQSTNKTLIYPSIIAVLMLVVVGLTGGLVFKGKQLPKHSETGHSSPSEQTVYEWSLMTTWPKNFPGLGAAPENFAKLLDKMSNGRLKVKVYGANQLVPAMGVFGAVSSGSAQMGHSAAYYWRGKIPATVFFTSVPFGMTAQELNGWLHYGGGLALWREIYAEHNLVPFAAGNTGVQMGGWFNKEINSLDDIQGLKMRIPGIGGDVFSRAGGTAVNIPGGELYTALQSGVIDATEWVGPYNDLAFGFHQIAKYYYYPGWHEPGPTLEIIVNKEAYQGLPGDLQSMIEAAARTVNQDMLDEYTARNNDALVELVNEHNVAVKPFPDDVLKSFAKMSEQLYGEYAANDPLFKRVYEHYSDYLYKVRGYHMLSEQAYLDAREAALPLSLQH</sequence>
<dbReference type="Gene3D" id="3.40.190.170">
    <property type="entry name" value="Bacterial extracellular solute-binding protein, family 7"/>
    <property type="match status" value="1"/>
</dbReference>
<dbReference type="Proteomes" id="UP001320119">
    <property type="component" value="Chromosome"/>
</dbReference>
<feature type="binding site" evidence="3">
    <location>
        <position position="235"/>
    </location>
    <ligand>
        <name>Na(+)</name>
        <dbReference type="ChEBI" id="CHEBI:29101"/>
    </ligand>
</feature>
<dbReference type="PANTHER" id="PTHR33376">
    <property type="match status" value="1"/>
</dbReference>
<evidence type="ECO:0000313" key="5">
    <source>
        <dbReference type="EMBL" id="BCD97532.1"/>
    </source>
</evidence>
<dbReference type="NCBIfam" id="NF037995">
    <property type="entry name" value="TRAP_S1"/>
    <property type="match status" value="1"/>
</dbReference>
<dbReference type="PIRSF" id="PIRSF039026">
    <property type="entry name" value="SiaP"/>
    <property type="match status" value="1"/>
</dbReference>
<keyword evidence="6" id="KW-1185">Reference proteome</keyword>
<evidence type="ECO:0000256" key="1">
    <source>
        <dbReference type="ARBA" id="ARBA00022729"/>
    </source>
</evidence>
<dbReference type="InterPro" id="IPR038404">
    <property type="entry name" value="TRAP_DctP_sf"/>
</dbReference>